<dbReference type="EMBL" id="CP035807">
    <property type="protein sequence ID" value="QEN05172.1"/>
    <property type="molecule type" value="Genomic_DNA"/>
</dbReference>
<name>A0A5C1QG32_9SPIO</name>
<evidence type="ECO:0000256" key="5">
    <source>
        <dbReference type="ARBA" id="ARBA00023274"/>
    </source>
</evidence>
<dbReference type="GO" id="GO:0003735">
    <property type="term" value="F:structural constituent of ribosome"/>
    <property type="evidence" value="ECO:0007669"/>
    <property type="project" value="InterPro"/>
</dbReference>
<comment type="subunit">
    <text evidence="7">Part of the 50S ribosomal subunit; part of the 5S rRNA/L5/L18/L25 subcomplex. Contacts the 5S and 23S rRNAs.</text>
</comment>
<comment type="function">
    <text evidence="7">This is one of the proteins that bind and probably mediate the attachment of the 5S RNA into the large ribosomal subunit, where it forms part of the central protuberance.</text>
</comment>
<dbReference type="OrthoDB" id="9810939at2"/>
<dbReference type="RefSeq" id="WP_149568413.1">
    <property type="nucleotide sequence ID" value="NZ_CP035807.1"/>
</dbReference>
<reference evidence="8 9" key="2">
    <citation type="submission" date="2019-09" db="EMBL/GenBank/DDBJ databases">
        <title>Complete Genome Sequence and Methylome Analysis of free living Spirochaetas.</title>
        <authorList>
            <person name="Leshcheva N."/>
            <person name="Mikheeva N."/>
        </authorList>
    </citation>
    <scope>NUCLEOTIDE SEQUENCE [LARGE SCALE GENOMIC DNA]</scope>
    <source>
        <strain evidence="8 9">P</strain>
    </source>
</reference>
<sequence>MKRVIEKNKRRVQRKNHIRKTLSGTALKPRLTVFRSNKNISLQVIDDVAGHTLVSATTLEAELKGTKSNIAGGTKIGQVIGQRLKEANIDTIVFDRNGYKYHGVVKAIAEAARETGIKF</sequence>
<keyword evidence="9" id="KW-1185">Reference proteome</keyword>
<dbReference type="SUPFAM" id="SSF53137">
    <property type="entry name" value="Translational machinery components"/>
    <property type="match status" value="1"/>
</dbReference>
<dbReference type="PANTHER" id="PTHR12899:SF3">
    <property type="entry name" value="LARGE RIBOSOMAL SUBUNIT PROTEIN UL18M"/>
    <property type="match status" value="1"/>
</dbReference>
<dbReference type="InterPro" id="IPR004389">
    <property type="entry name" value="Ribosomal_uL18_bac-type"/>
</dbReference>
<evidence type="ECO:0000256" key="4">
    <source>
        <dbReference type="ARBA" id="ARBA00022980"/>
    </source>
</evidence>
<dbReference type="InterPro" id="IPR057268">
    <property type="entry name" value="Ribosomal_L18"/>
</dbReference>
<reference evidence="8 9" key="1">
    <citation type="submission" date="2019-02" db="EMBL/GenBank/DDBJ databases">
        <authorList>
            <person name="Fomenkov A."/>
            <person name="Dubinina G."/>
            <person name="Grabovich M."/>
            <person name="Vincze T."/>
            <person name="Roberts R.J."/>
        </authorList>
    </citation>
    <scope>NUCLEOTIDE SEQUENCE [LARGE SCALE GENOMIC DNA]</scope>
    <source>
        <strain evidence="8 9">P</strain>
    </source>
</reference>
<dbReference type="GO" id="GO:0008097">
    <property type="term" value="F:5S rRNA binding"/>
    <property type="evidence" value="ECO:0007669"/>
    <property type="project" value="TreeGrafter"/>
</dbReference>
<dbReference type="GO" id="GO:0006412">
    <property type="term" value="P:translation"/>
    <property type="evidence" value="ECO:0007669"/>
    <property type="project" value="UniProtKB-UniRule"/>
</dbReference>
<keyword evidence="5 7" id="KW-0687">Ribonucleoprotein</keyword>
<dbReference type="NCBIfam" id="TIGR00060">
    <property type="entry name" value="L18_bact"/>
    <property type="match status" value="1"/>
</dbReference>
<evidence type="ECO:0000256" key="7">
    <source>
        <dbReference type="HAMAP-Rule" id="MF_01337"/>
    </source>
</evidence>
<comment type="similarity">
    <text evidence="1 7">Belongs to the universal ribosomal protein uL18 family.</text>
</comment>
<evidence type="ECO:0000256" key="6">
    <source>
        <dbReference type="ARBA" id="ARBA00035197"/>
    </source>
</evidence>
<dbReference type="KEGG" id="sper:EW093_10770"/>
<evidence type="ECO:0000256" key="2">
    <source>
        <dbReference type="ARBA" id="ARBA00022730"/>
    </source>
</evidence>
<evidence type="ECO:0000313" key="8">
    <source>
        <dbReference type="EMBL" id="QEN05172.1"/>
    </source>
</evidence>
<dbReference type="Proteomes" id="UP000323824">
    <property type="component" value="Chromosome"/>
</dbReference>
<protein>
    <recommendedName>
        <fullName evidence="6 7">Large ribosomal subunit protein uL18</fullName>
    </recommendedName>
</protein>
<gene>
    <name evidence="7" type="primary">rplR</name>
    <name evidence="8" type="ORF">EW093_10770</name>
</gene>
<dbReference type="PANTHER" id="PTHR12899">
    <property type="entry name" value="39S RIBOSOMAL PROTEIN L18, MITOCHONDRIAL"/>
    <property type="match status" value="1"/>
</dbReference>
<dbReference type="Pfam" id="PF00861">
    <property type="entry name" value="Ribosomal_L18p"/>
    <property type="match status" value="1"/>
</dbReference>
<evidence type="ECO:0000256" key="1">
    <source>
        <dbReference type="ARBA" id="ARBA00007116"/>
    </source>
</evidence>
<keyword evidence="4 7" id="KW-0689">Ribosomal protein</keyword>
<proteinExistence type="inferred from homology"/>
<keyword evidence="3 7" id="KW-0694">RNA-binding</keyword>
<dbReference type="GO" id="GO:0022625">
    <property type="term" value="C:cytosolic large ribosomal subunit"/>
    <property type="evidence" value="ECO:0007669"/>
    <property type="project" value="TreeGrafter"/>
</dbReference>
<evidence type="ECO:0000256" key="3">
    <source>
        <dbReference type="ARBA" id="ARBA00022884"/>
    </source>
</evidence>
<dbReference type="AlphaFoldDB" id="A0A5C1QG32"/>
<accession>A0A5C1QG32</accession>
<evidence type="ECO:0000313" key="9">
    <source>
        <dbReference type="Proteomes" id="UP000323824"/>
    </source>
</evidence>
<dbReference type="FunFam" id="3.30.420.100:FF:000001">
    <property type="entry name" value="50S ribosomal protein L18"/>
    <property type="match status" value="1"/>
</dbReference>
<organism evidence="8 9">
    <name type="scientific">Thiospirochaeta perfilievii</name>
    <dbReference type="NCBI Taxonomy" id="252967"/>
    <lineage>
        <taxon>Bacteria</taxon>
        <taxon>Pseudomonadati</taxon>
        <taxon>Spirochaetota</taxon>
        <taxon>Spirochaetia</taxon>
        <taxon>Spirochaetales</taxon>
        <taxon>Spirochaetaceae</taxon>
        <taxon>Thiospirochaeta</taxon>
    </lineage>
</organism>
<keyword evidence="2 7" id="KW-0699">rRNA-binding</keyword>
<dbReference type="HAMAP" id="MF_01337_B">
    <property type="entry name" value="Ribosomal_uL18_B"/>
    <property type="match status" value="1"/>
</dbReference>
<dbReference type="InterPro" id="IPR005484">
    <property type="entry name" value="Ribosomal_uL18_bac/plant/anim"/>
</dbReference>
<dbReference type="CDD" id="cd00432">
    <property type="entry name" value="Ribosomal_L18_L5e"/>
    <property type="match status" value="1"/>
</dbReference>
<dbReference type="Gene3D" id="3.30.420.100">
    <property type="match status" value="1"/>
</dbReference>